<dbReference type="Proteomes" id="UP000058857">
    <property type="component" value="Chromosome 1"/>
</dbReference>
<gene>
    <name evidence="1" type="ORF">LBBP_01835</name>
</gene>
<proteinExistence type="predicted"/>
<evidence type="ECO:0000313" key="1">
    <source>
        <dbReference type="EMBL" id="ALO26114.1"/>
    </source>
</evidence>
<name>A0A0S2IR27_LEPBO</name>
<evidence type="ECO:0000313" key="2">
    <source>
        <dbReference type="Proteomes" id="UP000058857"/>
    </source>
</evidence>
<reference evidence="1 2" key="1">
    <citation type="journal article" date="2015" name="PLoS Negl. Trop. Dis.">
        <title>Distribution of Plasmids in Distinct Leptospira Pathogenic Species.</title>
        <authorList>
            <person name="Wang Y."/>
            <person name="Zhuang X."/>
            <person name="Zhong Y."/>
            <person name="Zhang C."/>
            <person name="Zhang Y."/>
            <person name="Zeng L."/>
            <person name="Zhu Y."/>
            <person name="He P."/>
            <person name="Dong K."/>
            <person name="Pal U."/>
            <person name="Guo X."/>
            <person name="Qin J."/>
        </authorList>
    </citation>
    <scope>NUCLEOTIDE SEQUENCE [LARGE SCALE GENOMIC DNA]</scope>
    <source>
        <strain evidence="1 2">56604</strain>
    </source>
</reference>
<organism evidence="1">
    <name type="scientific">Leptospira borgpetersenii serovar Ballum</name>
    <dbReference type="NCBI Taxonomy" id="280505"/>
    <lineage>
        <taxon>Bacteria</taxon>
        <taxon>Pseudomonadati</taxon>
        <taxon>Spirochaetota</taxon>
        <taxon>Spirochaetia</taxon>
        <taxon>Leptospirales</taxon>
        <taxon>Leptospiraceae</taxon>
        <taxon>Leptospira</taxon>
    </lineage>
</organism>
<sequence length="39" mass="4793">MNGSIIYNIGFEEIESKFKIYHKIYVHNVYRNHFLQMES</sequence>
<accession>A0A0S2IR27</accession>
<dbReference type="EMBL" id="CP012029">
    <property type="protein sequence ID" value="ALO26114.1"/>
    <property type="molecule type" value="Genomic_DNA"/>
</dbReference>
<protein>
    <submittedName>
        <fullName evidence="1">Uncharacterized protein</fullName>
    </submittedName>
</protein>
<dbReference type="AlphaFoldDB" id="A0A0S2IR27"/>